<comment type="caution">
    <text evidence="1">The sequence shown here is derived from an EMBL/GenBank/DDBJ whole genome shotgun (WGS) entry which is preliminary data.</text>
</comment>
<sequence length="110" mass="12518">MNNYIKLNEDRWNNVKNDYTEPLTHEELEEVRKHPISVALTVGKKVPKEWFEKANGKKILGLACGGGQQGPVFAIKGYDVTIMDFSKSQLQRDELVAKREGLKSIQFKAI</sequence>
<dbReference type="AlphaFoldDB" id="F3UZ35"/>
<dbReference type="PATRIC" id="fig|888808.3.peg.1734"/>
<dbReference type="eggNOG" id="COG2226">
    <property type="taxonomic scope" value="Bacteria"/>
</dbReference>
<protein>
    <submittedName>
        <fullName evidence="1">Uncharacterized protein</fullName>
    </submittedName>
</protein>
<gene>
    <name evidence="1" type="ORF">HMPREF9380_1774</name>
</gene>
<dbReference type="EMBL" id="AFFO01000015">
    <property type="protein sequence ID" value="EGJ36927.1"/>
    <property type="molecule type" value="Genomic_DNA"/>
</dbReference>
<name>F3UZ35_STRSA</name>
<dbReference type="HOGENOM" id="CLU_2169713_0_0_9"/>
<reference evidence="1 2" key="1">
    <citation type="submission" date="2011-03" db="EMBL/GenBank/DDBJ databases">
        <authorList>
            <person name="Muzny D."/>
            <person name="Qin X."/>
            <person name="Deng J."/>
            <person name="Jiang H."/>
            <person name="Liu Y."/>
            <person name="Qu J."/>
            <person name="Song X.-Z."/>
            <person name="Zhang L."/>
            <person name="Thornton R."/>
            <person name="Coyle M."/>
            <person name="Francisco L."/>
            <person name="Jackson L."/>
            <person name="Javaid M."/>
            <person name="Korchina V."/>
            <person name="Kovar C."/>
            <person name="Mata R."/>
            <person name="Mathew T."/>
            <person name="Ngo R."/>
            <person name="Nguyen L."/>
            <person name="Nguyen N."/>
            <person name="Okwuonu G."/>
            <person name="Ongeri F."/>
            <person name="Pham C."/>
            <person name="Simmons D."/>
            <person name="Wilczek-Boney K."/>
            <person name="Hale W."/>
            <person name="Jakkamsetti A."/>
            <person name="Pham P."/>
            <person name="Ruth R."/>
            <person name="San Lucas F."/>
            <person name="Warren J."/>
            <person name="Zhang J."/>
            <person name="Zhao Z."/>
            <person name="Zhou C."/>
            <person name="Zhu D."/>
            <person name="Lee S."/>
            <person name="Bess C."/>
            <person name="Blankenburg K."/>
            <person name="Forbes L."/>
            <person name="Fu Q."/>
            <person name="Gubbala S."/>
            <person name="Hirani K."/>
            <person name="Jayaseelan J.C."/>
            <person name="Lara F."/>
            <person name="Munidasa M."/>
            <person name="Palculict T."/>
            <person name="Patil S."/>
            <person name="Pu L.-L."/>
            <person name="Saada N."/>
            <person name="Tang L."/>
            <person name="Weissenberger G."/>
            <person name="Zhu Y."/>
            <person name="Hemphill L."/>
            <person name="Shang Y."/>
            <person name="Youmans B."/>
            <person name="Ayvaz T."/>
            <person name="Ross M."/>
            <person name="Santibanez J."/>
            <person name="Aqrawi P."/>
            <person name="Gross S."/>
            <person name="Joshi V."/>
            <person name="Fowler G."/>
            <person name="Nazareth L."/>
            <person name="Reid J."/>
            <person name="Worley K."/>
            <person name="Petrosino J."/>
            <person name="Highlander S."/>
            <person name="Gibbs R."/>
        </authorList>
    </citation>
    <scope>NUCLEOTIDE SEQUENCE [LARGE SCALE GENOMIC DNA]</scope>
    <source>
        <strain evidence="1 2">SK49</strain>
    </source>
</reference>
<dbReference type="InterPro" id="IPR029063">
    <property type="entry name" value="SAM-dependent_MTases_sf"/>
</dbReference>
<organism evidence="1 2">
    <name type="scientific">Streptococcus sanguinis SK49</name>
    <dbReference type="NCBI Taxonomy" id="888808"/>
    <lineage>
        <taxon>Bacteria</taxon>
        <taxon>Bacillati</taxon>
        <taxon>Bacillota</taxon>
        <taxon>Bacilli</taxon>
        <taxon>Lactobacillales</taxon>
        <taxon>Streptococcaceae</taxon>
        <taxon>Streptococcus</taxon>
    </lineage>
</organism>
<dbReference type="SUPFAM" id="SSF53335">
    <property type="entry name" value="S-adenosyl-L-methionine-dependent methyltransferases"/>
    <property type="match status" value="1"/>
</dbReference>
<evidence type="ECO:0000313" key="2">
    <source>
        <dbReference type="Proteomes" id="UP000006459"/>
    </source>
</evidence>
<evidence type="ECO:0000313" key="1">
    <source>
        <dbReference type="EMBL" id="EGJ36927.1"/>
    </source>
</evidence>
<dbReference type="Proteomes" id="UP000006459">
    <property type="component" value="Unassembled WGS sequence"/>
</dbReference>
<accession>F3UZ35</accession>
<dbReference type="Gene3D" id="3.40.50.150">
    <property type="entry name" value="Vaccinia Virus protein VP39"/>
    <property type="match status" value="1"/>
</dbReference>
<proteinExistence type="predicted"/>